<dbReference type="InterPro" id="IPR039424">
    <property type="entry name" value="SBP_5"/>
</dbReference>
<keyword evidence="6" id="KW-1185">Reference proteome</keyword>
<reference evidence="5 6" key="1">
    <citation type="submission" date="2016-10" db="EMBL/GenBank/DDBJ databases">
        <authorList>
            <person name="de Groot N.N."/>
        </authorList>
    </citation>
    <scope>NUCLEOTIDE SEQUENCE [LARGE SCALE GENOMIC DNA]</scope>
    <source>
        <strain evidence="5 6">DSM 4180</strain>
    </source>
</reference>
<sequence length="628" mass="72028">MDQRERTRHLLGLALLLLILLLVILGMYQVDRQWQRMGDMQKVMEEQAEDLRRIRAAVQGLEDRLREGVAVAGAGDDVDGNAEDGERVPPAFRRAAAAAALPDYARGDWLVRALPAGPSTLTPLVSTDAYASEVQQYVLESLLVRDPDTLEWQGLLARDWSFSEDGLTLTFELRRGLKFSDGEPLTAEDVAFTYRFIMTEAIAAPRQRAYLEKVERVEALGPHRVAFTFAEPYFNSLALAGGMSILPEHFYAPYLEDPEAFNRSRGLLLGSGPYRMPDPRGWRPDQGRVILERNPRYWGPVPPPFERLVWRVIENDSARLTTFRNGDLDVYTARPREYRQLQEDEGLTDRTRHFEYMSPAAGYSYIGWNQRRNGGPTPFADARVRRAMSHLTDLDRLVDEIMLGYAEPAVSPFNPRSPQHDPDLEPYPYDPERARTLLAEAGFEDRDGDGVLEDPEGRSFEFDLIFFQGNQDTRRIVLFLRDLYARAGIILNPRPSEWSVMLDRLNRKDFDAITLGWTGGVETDVYQMFHSSQTVSGGDNFIGYENPELDRRIERARATIDEAQRMRLWHQVERILHRDQPYTFLLRNQSLVFVDDRIANLEKTRLGLNLGVVPMEVFVPADRQRYTR</sequence>
<dbReference type="GO" id="GO:0030288">
    <property type="term" value="C:outer membrane-bounded periplasmic space"/>
    <property type="evidence" value="ECO:0007669"/>
    <property type="project" value="UniProtKB-ARBA"/>
</dbReference>
<dbReference type="InterPro" id="IPR030678">
    <property type="entry name" value="Peptide/Ni-bd"/>
</dbReference>
<keyword evidence="3" id="KW-0732">Signal</keyword>
<dbReference type="AlphaFoldDB" id="A0A1I4Q348"/>
<proteinExistence type="inferred from homology"/>
<protein>
    <submittedName>
        <fullName evidence="5">Peptide/nickel transport system substrate-binding protein</fullName>
    </submittedName>
</protein>
<dbReference type="SUPFAM" id="SSF53850">
    <property type="entry name" value="Periplasmic binding protein-like II"/>
    <property type="match status" value="1"/>
</dbReference>
<dbReference type="PIRSF" id="PIRSF002741">
    <property type="entry name" value="MppA"/>
    <property type="match status" value="1"/>
</dbReference>
<dbReference type="Pfam" id="PF00496">
    <property type="entry name" value="SBP_bac_5"/>
    <property type="match status" value="1"/>
</dbReference>
<comment type="similarity">
    <text evidence="1">Belongs to the bacterial solute-binding protein 5 family.</text>
</comment>
<dbReference type="OrthoDB" id="9801912at2"/>
<organism evidence="5 6">
    <name type="scientific">Ectothiorhodospira mobilis</name>
    <dbReference type="NCBI Taxonomy" id="195064"/>
    <lineage>
        <taxon>Bacteria</taxon>
        <taxon>Pseudomonadati</taxon>
        <taxon>Pseudomonadota</taxon>
        <taxon>Gammaproteobacteria</taxon>
        <taxon>Chromatiales</taxon>
        <taxon>Ectothiorhodospiraceae</taxon>
        <taxon>Ectothiorhodospira</taxon>
    </lineage>
</organism>
<gene>
    <name evidence="5" type="ORF">SAMN05421721_10376</name>
</gene>
<accession>A0A1I4Q348</accession>
<name>A0A1I4Q348_ECTMO</name>
<evidence type="ECO:0000256" key="1">
    <source>
        <dbReference type="ARBA" id="ARBA00005695"/>
    </source>
</evidence>
<dbReference type="InterPro" id="IPR023765">
    <property type="entry name" value="SBP_5_CS"/>
</dbReference>
<dbReference type="CDD" id="cd08514">
    <property type="entry name" value="PBP2_AppA_like"/>
    <property type="match status" value="1"/>
</dbReference>
<dbReference type="EMBL" id="FOUO01000003">
    <property type="protein sequence ID" value="SFM34075.1"/>
    <property type="molecule type" value="Genomic_DNA"/>
</dbReference>
<dbReference type="GO" id="GO:1904680">
    <property type="term" value="F:peptide transmembrane transporter activity"/>
    <property type="evidence" value="ECO:0007669"/>
    <property type="project" value="TreeGrafter"/>
</dbReference>
<dbReference type="InterPro" id="IPR000914">
    <property type="entry name" value="SBP_5_dom"/>
</dbReference>
<dbReference type="Gene3D" id="3.40.190.10">
    <property type="entry name" value="Periplasmic binding protein-like II"/>
    <property type="match status" value="1"/>
</dbReference>
<keyword evidence="2" id="KW-0813">Transport</keyword>
<dbReference type="Gene3D" id="3.10.105.10">
    <property type="entry name" value="Dipeptide-binding Protein, Domain 3"/>
    <property type="match status" value="1"/>
</dbReference>
<dbReference type="GO" id="GO:0015833">
    <property type="term" value="P:peptide transport"/>
    <property type="evidence" value="ECO:0007669"/>
    <property type="project" value="TreeGrafter"/>
</dbReference>
<dbReference type="GO" id="GO:0043190">
    <property type="term" value="C:ATP-binding cassette (ABC) transporter complex"/>
    <property type="evidence" value="ECO:0007669"/>
    <property type="project" value="InterPro"/>
</dbReference>
<dbReference type="Proteomes" id="UP000199556">
    <property type="component" value="Unassembled WGS sequence"/>
</dbReference>
<evidence type="ECO:0000256" key="3">
    <source>
        <dbReference type="ARBA" id="ARBA00022729"/>
    </source>
</evidence>
<dbReference type="PANTHER" id="PTHR30290:SF9">
    <property type="entry name" value="OLIGOPEPTIDE-BINDING PROTEIN APPA"/>
    <property type="match status" value="1"/>
</dbReference>
<evidence type="ECO:0000259" key="4">
    <source>
        <dbReference type="Pfam" id="PF00496"/>
    </source>
</evidence>
<evidence type="ECO:0000313" key="5">
    <source>
        <dbReference type="EMBL" id="SFM34075.1"/>
    </source>
</evidence>
<feature type="domain" description="Solute-binding protein family 5" evidence="4">
    <location>
        <begin position="152"/>
        <end position="529"/>
    </location>
</feature>
<dbReference type="STRING" id="195064.SAMN05421721_10376"/>
<dbReference type="PANTHER" id="PTHR30290">
    <property type="entry name" value="PERIPLASMIC BINDING COMPONENT OF ABC TRANSPORTER"/>
    <property type="match status" value="1"/>
</dbReference>
<dbReference type="PROSITE" id="PS01040">
    <property type="entry name" value="SBP_BACTERIAL_5"/>
    <property type="match status" value="1"/>
</dbReference>
<evidence type="ECO:0000313" key="6">
    <source>
        <dbReference type="Proteomes" id="UP000199556"/>
    </source>
</evidence>
<evidence type="ECO:0000256" key="2">
    <source>
        <dbReference type="ARBA" id="ARBA00022448"/>
    </source>
</evidence>